<dbReference type="PANTHER" id="PTHR23513:SF11">
    <property type="entry name" value="STAPHYLOFERRIN A TRANSPORTER"/>
    <property type="match status" value="1"/>
</dbReference>
<dbReference type="GO" id="GO:0022857">
    <property type="term" value="F:transmembrane transporter activity"/>
    <property type="evidence" value="ECO:0007669"/>
    <property type="project" value="InterPro"/>
</dbReference>
<feature type="transmembrane region" description="Helical" evidence="7">
    <location>
        <begin position="17"/>
        <end position="41"/>
    </location>
</feature>
<feature type="transmembrane region" description="Helical" evidence="7">
    <location>
        <begin position="144"/>
        <end position="170"/>
    </location>
</feature>
<comment type="subcellular location">
    <subcellularLocation>
        <location evidence="1">Cell membrane</location>
        <topology evidence="1">Multi-pass membrane protein</topology>
    </subcellularLocation>
</comment>
<dbReference type="KEGG" id="fla:SY85_17000"/>
<gene>
    <name evidence="9" type="ORF">SY85_17000</name>
</gene>
<dbReference type="EMBL" id="CP011390">
    <property type="protein sequence ID" value="ANE51937.1"/>
    <property type="molecule type" value="Genomic_DNA"/>
</dbReference>
<dbReference type="Proteomes" id="UP000077177">
    <property type="component" value="Chromosome"/>
</dbReference>
<dbReference type="SUPFAM" id="SSF103473">
    <property type="entry name" value="MFS general substrate transporter"/>
    <property type="match status" value="1"/>
</dbReference>
<dbReference type="PANTHER" id="PTHR23513">
    <property type="entry name" value="INTEGRAL MEMBRANE EFFLUX PROTEIN-RELATED"/>
    <property type="match status" value="1"/>
</dbReference>
<feature type="transmembrane region" description="Helical" evidence="7">
    <location>
        <begin position="375"/>
        <end position="398"/>
    </location>
</feature>
<dbReference type="Pfam" id="PF05977">
    <property type="entry name" value="MFS_3"/>
    <property type="match status" value="1"/>
</dbReference>
<feature type="transmembrane region" description="Helical" evidence="7">
    <location>
        <begin position="260"/>
        <end position="278"/>
    </location>
</feature>
<feature type="transmembrane region" description="Helical" evidence="7">
    <location>
        <begin position="176"/>
        <end position="193"/>
    </location>
</feature>
<sequence>MSLPPALRALHYYNFRLYFSGQAISLIGTWMQRIAVSWLVYSITHSAFMLGLVGFAGLIPVLLLSPYAGAYVDRHSRYRTLLVTQIASMIQAGLLTFMVFTGHYNVAGIILLSVLLGVINAFDTPSRQSLMIVLVQNKADLPNAIALNSTMVTLARLIGPALGGILLSNYGEDVCFLINFLSFIAVIASLLLMKIKIPERKKFEQDIWQGLKEGYDYLKSQRGLRSAILLMAFTSLLVMPYTNLFPVYAQTVYNGNVTTFSWMNSISGLGALLGAIYMARLRSGRNLFKVIVFACLLLTASLIAFAYIQNITVALVLIMIGEAGMLAQIAATNTYVQTNVAEHMRGRVVSYYVMAFQGMQPIGSLIVGLSAHAAGAPLTVLLEGAAGMTAALLFIPVLKKARVEAERKAA</sequence>
<evidence type="ECO:0000256" key="3">
    <source>
        <dbReference type="ARBA" id="ARBA00022475"/>
    </source>
</evidence>
<reference evidence="10" key="1">
    <citation type="submission" date="2015-01" db="EMBL/GenBank/DDBJ databases">
        <title>Flavisolibacter sp./LCS9/ whole genome sequencing.</title>
        <authorList>
            <person name="Kim M.K."/>
            <person name="Srinivasan S."/>
            <person name="Lee J.-J."/>
        </authorList>
    </citation>
    <scope>NUCLEOTIDE SEQUENCE [LARGE SCALE GENOMIC DNA]</scope>
    <source>
        <strain evidence="10">LCS9</strain>
    </source>
</reference>
<feature type="transmembrane region" description="Helical" evidence="7">
    <location>
        <begin position="80"/>
        <end position="100"/>
    </location>
</feature>
<dbReference type="InterPro" id="IPR010290">
    <property type="entry name" value="TM_effector"/>
</dbReference>
<evidence type="ECO:0000259" key="8">
    <source>
        <dbReference type="PROSITE" id="PS50850"/>
    </source>
</evidence>
<evidence type="ECO:0000256" key="4">
    <source>
        <dbReference type="ARBA" id="ARBA00022692"/>
    </source>
</evidence>
<evidence type="ECO:0000256" key="1">
    <source>
        <dbReference type="ARBA" id="ARBA00004651"/>
    </source>
</evidence>
<evidence type="ECO:0000256" key="7">
    <source>
        <dbReference type="SAM" id="Phobius"/>
    </source>
</evidence>
<keyword evidence="3" id="KW-1003">Cell membrane</keyword>
<evidence type="ECO:0000313" key="9">
    <source>
        <dbReference type="EMBL" id="ANE51937.1"/>
    </source>
</evidence>
<evidence type="ECO:0000256" key="6">
    <source>
        <dbReference type="ARBA" id="ARBA00023136"/>
    </source>
</evidence>
<proteinExistence type="predicted"/>
<dbReference type="InterPro" id="IPR036259">
    <property type="entry name" value="MFS_trans_sf"/>
</dbReference>
<evidence type="ECO:0000313" key="10">
    <source>
        <dbReference type="Proteomes" id="UP000077177"/>
    </source>
</evidence>
<keyword evidence="5 7" id="KW-1133">Transmembrane helix</keyword>
<protein>
    <submittedName>
        <fullName evidence="9">MFS transporter</fullName>
    </submittedName>
</protein>
<keyword evidence="2" id="KW-0813">Transport</keyword>
<keyword evidence="6 7" id="KW-0472">Membrane</keyword>
<feature type="transmembrane region" description="Helical" evidence="7">
    <location>
        <begin position="106"/>
        <end position="123"/>
    </location>
</feature>
<evidence type="ECO:0000256" key="2">
    <source>
        <dbReference type="ARBA" id="ARBA00022448"/>
    </source>
</evidence>
<dbReference type="InterPro" id="IPR020846">
    <property type="entry name" value="MFS_dom"/>
</dbReference>
<name>A0A172TYX1_9BACT</name>
<feature type="domain" description="Major facilitator superfamily (MFS) profile" evidence="8">
    <location>
        <begin position="9"/>
        <end position="402"/>
    </location>
</feature>
<dbReference type="PROSITE" id="PS50850">
    <property type="entry name" value="MFS"/>
    <property type="match status" value="1"/>
</dbReference>
<dbReference type="AlphaFoldDB" id="A0A172TYX1"/>
<feature type="transmembrane region" description="Helical" evidence="7">
    <location>
        <begin position="290"/>
        <end position="308"/>
    </location>
</feature>
<dbReference type="GO" id="GO:0005886">
    <property type="term" value="C:plasma membrane"/>
    <property type="evidence" value="ECO:0007669"/>
    <property type="project" value="UniProtKB-SubCell"/>
</dbReference>
<feature type="transmembrane region" description="Helical" evidence="7">
    <location>
        <begin position="348"/>
        <end position="369"/>
    </location>
</feature>
<feature type="transmembrane region" description="Helical" evidence="7">
    <location>
        <begin position="314"/>
        <end position="336"/>
    </location>
</feature>
<dbReference type="PATRIC" id="fig|1492898.3.peg.3696"/>
<keyword evidence="4 7" id="KW-0812">Transmembrane</keyword>
<accession>A0A172TYX1</accession>
<dbReference type="CDD" id="cd06173">
    <property type="entry name" value="MFS_MefA_like"/>
    <property type="match status" value="1"/>
</dbReference>
<feature type="transmembrane region" description="Helical" evidence="7">
    <location>
        <begin position="227"/>
        <end position="248"/>
    </location>
</feature>
<organism evidence="9 10">
    <name type="scientific">Flavisolibacter tropicus</name>
    <dbReference type="NCBI Taxonomy" id="1492898"/>
    <lineage>
        <taxon>Bacteria</taxon>
        <taxon>Pseudomonadati</taxon>
        <taxon>Bacteroidota</taxon>
        <taxon>Chitinophagia</taxon>
        <taxon>Chitinophagales</taxon>
        <taxon>Chitinophagaceae</taxon>
        <taxon>Flavisolibacter</taxon>
    </lineage>
</organism>
<dbReference type="RefSeq" id="WP_066406077.1">
    <property type="nucleotide sequence ID" value="NZ_CP011390.1"/>
</dbReference>
<dbReference type="Gene3D" id="1.20.1250.20">
    <property type="entry name" value="MFS general substrate transporter like domains"/>
    <property type="match status" value="1"/>
</dbReference>
<keyword evidence="10" id="KW-1185">Reference proteome</keyword>
<reference evidence="9 10" key="2">
    <citation type="journal article" date="2016" name="Int. J. Syst. Evol. Microbiol.">
        <title>Flavisolibacter tropicus sp. nov., isolated from tropical soil.</title>
        <authorList>
            <person name="Lee J.J."/>
            <person name="Kang M.S."/>
            <person name="Kim G.S."/>
            <person name="Lee C.S."/>
            <person name="Lim S."/>
            <person name="Lee J."/>
            <person name="Roh S.H."/>
            <person name="Kang H."/>
            <person name="Ha J.M."/>
            <person name="Bae S."/>
            <person name="Jung H.Y."/>
            <person name="Kim M.K."/>
        </authorList>
    </citation>
    <scope>NUCLEOTIDE SEQUENCE [LARGE SCALE GENOMIC DNA]</scope>
    <source>
        <strain evidence="9 10">LCS9</strain>
    </source>
</reference>
<dbReference type="OrthoDB" id="9775268at2"/>
<feature type="transmembrane region" description="Helical" evidence="7">
    <location>
        <begin position="47"/>
        <end position="68"/>
    </location>
</feature>
<evidence type="ECO:0000256" key="5">
    <source>
        <dbReference type="ARBA" id="ARBA00022989"/>
    </source>
</evidence>